<feature type="chain" id="PRO_5036116414" evidence="2">
    <location>
        <begin position="18"/>
        <end position="798"/>
    </location>
</feature>
<keyword evidence="1" id="KW-0472">Membrane</keyword>
<dbReference type="EMBL" id="VJMH01006087">
    <property type="protein sequence ID" value="KAF0691499.1"/>
    <property type="molecule type" value="Genomic_DNA"/>
</dbReference>
<evidence type="ECO:0000313" key="4">
    <source>
        <dbReference type="EMBL" id="KAF0713647.1"/>
    </source>
</evidence>
<sequence length="798" mass="84650">MVWRVLLLFFTAAGVVSQSPATCASSARAAQCPPSIKDETTPWSPAAPSGLVRYASIVGNATWPWLNRTRDLTDNWYKISLHNVLLAACLHRPSDLARCVPSTSYLADVDATGACVRAFDVDNCHDQGLCERIASCKWAAVEPNATTARRVRFSPDQAQAALDWIAAGYPRSLAPFMLLGLVFAGLVWLCAAVFATLRFTCDRCYGKQPRPRGYSRAQRWQPIAAMVVSTAALLFLMVLVLLLTPTFLLGVQHTVATLNATTTSLLQIQANMGDTFVAFRRNMQLNLSSAFAPPSTSLRDSYAIVASAATAFQTKYTQAGAFPFYACGGANPRPLASSLPCMACPDAVCGQVSSAVQSILTPAATALDQVLGLPGRLQAAAAVDPTDLASTAAFMQELYAAGQALLTYNLLADGLLHFRTWGLVGVIGVFLLAMAASISGFVGVFHGLRSHTSVYINLLHLSWVLGLSFASLAFAASAALLTASVVGHDLCLYMQLVQDEPELYVPDRIAVFVRGCFQATQTPLASVGLDNATAAACALQVVLQTADATVNASLGQTAAAVAGYASQLAVNAAQLWADPTFGPFLVTQATASTGQPWNTSTLDAPWIGYGLSNQTTCATMAAPLCFMSTQCKGNRTKCYQAFETAFAYYTATKEMATLAATMQADFSGNRGVQTLLTSLQDSITIQAGQNTDAVRQGIVGDIIDQAQTLQCTPSLNCQFLTQGVAKLEAYFCRDTLHFTVLASAALVLAGGFYLSLALAAILLQKRLRGVVKSKVGLHRQNAARIVGFGSGPPALHTN</sequence>
<dbReference type="AlphaFoldDB" id="A0A485LB28"/>
<evidence type="ECO:0000313" key="6">
    <source>
        <dbReference type="EMBL" id="VFT94057.1"/>
    </source>
</evidence>
<feature type="transmembrane region" description="Helical" evidence="1">
    <location>
        <begin position="458"/>
        <end position="481"/>
    </location>
</feature>
<evidence type="ECO:0000313" key="3">
    <source>
        <dbReference type="EMBL" id="KAF0691499.1"/>
    </source>
</evidence>
<dbReference type="EMBL" id="CAADRA010006108">
    <property type="protein sequence ID" value="VFT94057.1"/>
    <property type="molecule type" value="Genomic_DNA"/>
</dbReference>
<dbReference type="OrthoDB" id="76983at2759"/>
<reference evidence="3" key="2">
    <citation type="submission" date="2019-06" db="EMBL/GenBank/DDBJ databases">
        <title>Genomics analysis of Aphanomyces spp. identifies a new class of oomycete effector associated with host adaptation.</title>
        <authorList>
            <person name="Gaulin E."/>
        </authorList>
    </citation>
    <scope>NUCLEOTIDE SEQUENCE</scope>
    <source>
        <strain evidence="3">CBS 578.67</strain>
    </source>
</reference>
<protein>
    <submittedName>
        <fullName evidence="6">Aste57867_17301 protein</fullName>
    </submittedName>
    <submittedName>
        <fullName evidence="5">Aste57867_4269 protein</fullName>
    </submittedName>
</protein>
<evidence type="ECO:0000256" key="1">
    <source>
        <dbReference type="SAM" id="Phobius"/>
    </source>
</evidence>
<dbReference type="EMBL" id="VJMH01000976">
    <property type="protein sequence ID" value="KAF0713647.1"/>
    <property type="molecule type" value="Genomic_DNA"/>
</dbReference>
<feature type="signal peptide" evidence="2">
    <location>
        <begin position="1"/>
        <end position="17"/>
    </location>
</feature>
<dbReference type="EMBL" id="CAADRA010000976">
    <property type="protein sequence ID" value="VFT81384.1"/>
    <property type="molecule type" value="Genomic_DNA"/>
</dbReference>
<evidence type="ECO:0000313" key="7">
    <source>
        <dbReference type="Proteomes" id="UP000332933"/>
    </source>
</evidence>
<feature type="transmembrane region" description="Helical" evidence="1">
    <location>
        <begin position="421"/>
        <end position="446"/>
    </location>
</feature>
<keyword evidence="7" id="KW-1185">Reference proteome</keyword>
<evidence type="ECO:0000256" key="2">
    <source>
        <dbReference type="SAM" id="SignalP"/>
    </source>
</evidence>
<keyword evidence="1" id="KW-0812">Transmembrane</keyword>
<feature type="transmembrane region" description="Helical" evidence="1">
    <location>
        <begin position="736"/>
        <end position="763"/>
    </location>
</feature>
<reference evidence="6 7" key="1">
    <citation type="submission" date="2019-03" db="EMBL/GenBank/DDBJ databases">
        <authorList>
            <person name="Gaulin E."/>
            <person name="Dumas B."/>
        </authorList>
    </citation>
    <scope>NUCLEOTIDE SEQUENCE [LARGE SCALE GENOMIC DNA]</scope>
    <source>
        <strain evidence="6">CBS 568.67</strain>
    </source>
</reference>
<dbReference type="Proteomes" id="UP000332933">
    <property type="component" value="Unassembled WGS sequence"/>
</dbReference>
<feature type="transmembrane region" description="Helical" evidence="1">
    <location>
        <begin position="176"/>
        <end position="201"/>
    </location>
</feature>
<evidence type="ECO:0000313" key="5">
    <source>
        <dbReference type="EMBL" id="VFT81384.1"/>
    </source>
</evidence>
<accession>A0A485LB28</accession>
<keyword evidence="2" id="KW-0732">Signal</keyword>
<feature type="transmembrane region" description="Helical" evidence="1">
    <location>
        <begin position="222"/>
        <end position="243"/>
    </location>
</feature>
<gene>
    <name evidence="6" type="primary">Aste57867_17301</name>
    <name evidence="5" type="synonym">Aste57867_4269</name>
    <name evidence="4" type="ORF">As57867_004258</name>
    <name evidence="3" type="ORF">As57867_017242</name>
    <name evidence="6" type="ORF">ASTE57867_17301</name>
    <name evidence="5" type="ORF">ASTE57867_4269</name>
</gene>
<keyword evidence="1" id="KW-1133">Transmembrane helix</keyword>
<proteinExistence type="predicted"/>
<organism evidence="6 7">
    <name type="scientific">Aphanomyces stellatus</name>
    <dbReference type="NCBI Taxonomy" id="120398"/>
    <lineage>
        <taxon>Eukaryota</taxon>
        <taxon>Sar</taxon>
        <taxon>Stramenopiles</taxon>
        <taxon>Oomycota</taxon>
        <taxon>Saprolegniomycetes</taxon>
        <taxon>Saprolegniales</taxon>
        <taxon>Verrucalvaceae</taxon>
        <taxon>Aphanomyces</taxon>
    </lineage>
</organism>
<name>A0A485LB28_9STRA</name>